<feature type="signal peptide" evidence="1">
    <location>
        <begin position="1"/>
        <end position="28"/>
    </location>
</feature>
<keyword evidence="3" id="KW-1185">Reference proteome</keyword>
<protein>
    <submittedName>
        <fullName evidence="2">Porin family protein</fullName>
    </submittedName>
</protein>
<reference evidence="2 3" key="1">
    <citation type="submission" date="2019-07" db="EMBL/GenBank/DDBJ databases">
        <title>Sulfurimonas paralvinellae sp. nov., a novel mesophilic, hydrogen- and sulfur-oxidizing chemolithoautotroph within the Epsilonproteo- bacteria isolated from a deep-sea hydrothermal vent polychaete nest, reclassification of Thiomicrospira denitrificans as Sulfurimonas denitrificans comb. nov. and emended description of the genus Sulfurimonas.</title>
        <authorList>
            <person name="Wang S."/>
            <person name="Jiang L."/>
            <person name="Shao Z."/>
        </authorList>
    </citation>
    <scope>NUCLEOTIDE SEQUENCE [LARGE SCALE GENOMIC DNA]</scope>
    <source>
        <strain evidence="2 3">GO25</strain>
    </source>
</reference>
<name>A0A7M1B5Y8_9BACT</name>
<dbReference type="Gene3D" id="2.40.160.20">
    <property type="match status" value="1"/>
</dbReference>
<dbReference type="KEGG" id="spal:FM071_02010"/>
<dbReference type="SUPFAM" id="SSF56925">
    <property type="entry name" value="OMPA-like"/>
    <property type="match status" value="1"/>
</dbReference>
<evidence type="ECO:0000256" key="1">
    <source>
        <dbReference type="SAM" id="SignalP"/>
    </source>
</evidence>
<dbReference type="InterPro" id="IPR011250">
    <property type="entry name" value="OMP/PagP_B-barrel"/>
</dbReference>
<dbReference type="EMBL" id="CP041406">
    <property type="protein sequence ID" value="QOP45134.1"/>
    <property type="molecule type" value="Genomic_DNA"/>
</dbReference>
<evidence type="ECO:0000313" key="3">
    <source>
        <dbReference type="Proteomes" id="UP000593580"/>
    </source>
</evidence>
<dbReference type="Proteomes" id="UP000593580">
    <property type="component" value="Chromosome"/>
</dbReference>
<dbReference type="AlphaFoldDB" id="A0A7M1B5Y8"/>
<feature type="chain" id="PRO_5032531781" evidence="1">
    <location>
        <begin position="29"/>
        <end position="196"/>
    </location>
</feature>
<proteinExistence type="predicted"/>
<keyword evidence="1" id="KW-0732">Signal</keyword>
<sequence length="196" mass="21427">MECFRMKKRLTKIALAASLLSMPAVVGANEYTSLFAVEGGYNKVSADVTESGQMFSVQDSKLGSAGLKLGAQGENFRVFLSARYYDAEDFSKLDTLGAEVEYLFHFSKPVSFFLSANAGKAFMKVGSKPYYASVSTNEYYYGGGAGFNVTVTDLIDVEVGARYIDLDSEVTQGTATYKFNSITSAYGSIIFKWQMD</sequence>
<accession>A0A7M1B5Y8</accession>
<gene>
    <name evidence="2" type="ORF">FM071_02010</name>
</gene>
<organism evidence="2 3">
    <name type="scientific">Sulfurimonas paralvinellae</name>
    <dbReference type="NCBI Taxonomy" id="317658"/>
    <lineage>
        <taxon>Bacteria</taxon>
        <taxon>Pseudomonadati</taxon>
        <taxon>Campylobacterota</taxon>
        <taxon>Epsilonproteobacteria</taxon>
        <taxon>Campylobacterales</taxon>
        <taxon>Sulfurimonadaceae</taxon>
        <taxon>Sulfurimonas</taxon>
    </lineage>
</organism>
<evidence type="ECO:0000313" key="2">
    <source>
        <dbReference type="EMBL" id="QOP45134.1"/>
    </source>
</evidence>